<dbReference type="AlphaFoldDB" id="A0A8D8WUT8"/>
<accession>A0A8D8WUT8</accession>
<name>A0A8D8WUT8_9HEMI</name>
<dbReference type="EMBL" id="HBUF01231172">
    <property type="protein sequence ID" value="CAG6673378.1"/>
    <property type="molecule type" value="Transcribed_RNA"/>
</dbReference>
<organism evidence="1">
    <name type="scientific">Cacopsylla melanoneura</name>
    <dbReference type="NCBI Taxonomy" id="428564"/>
    <lineage>
        <taxon>Eukaryota</taxon>
        <taxon>Metazoa</taxon>
        <taxon>Ecdysozoa</taxon>
        <taxon>Arthropoda</taxon>
        <taxon>Hexapoda</taxon>
        <taxon>Insecta</taxon>
        <taxon>Pterygota</taxon>
        <taxon>Neoptera</taxon>
        <taxon>Paraneoptera</taxon>
        <taxon>Hemiptera</taxon>
        <taxon>Sternorrhyncha</taxon>
        <taxon>Psylloidea</taxon>
        <taxon>Psyllidae</taxon>
        <taxon>Psyllinae</taxon>
        <taxon>Cacopsylla</taxon>
    </lineage>
</organism>
<proteinExistence type="predicted"/>
<protein>
    <submittedName>
        <fullName evidence="1">Uncharacterized protein</fullName>
    </submittedName>
</protein>
<reference evidence="1" key="1">
    <citation type="submission" date="2021-05" db="EMBL/GenBank/DDBJ databases">
        <authorList>
            <person name="Alioto T."/>
            <person name="Alioto T."/>
            <person name="Gomez Garrido J."/>
        </authorList>
    </citation>
    <scope>NUCLEOTIDE SEQUENCE</scope>
</reference>
<dbReference type="EMBL" id="HBUF01231175">
    <property type="protein sequence ID" value="CAG6673382.1"/>
    <property type="molecule type" value="Transcribed_RNA"/>
</dbReference>
<evidence type="ECO:0000313" key="1">
    <source>
        <dbReference type="EMBL" id="CAG6673382.1"/>
    </source>
</evidence>
<sequence>MYKKVVCVIAQACFLIQPVCMPLVGMAILLGLASKISWIFLVSNLVRSTPPILHKIDLTTPYFLICNQLFDYVDNVQTPNIFIVSCTPVKNICHYCFYFSLLRMFGFVCKNKMAKKP</sequence>